<sequence length="928" mass="107653">MSGGDDLDGETVVDEPRGSVVPEKKELCEVCKSLNLGVDKFIIEKNLTPASKFNRSASFAAASKLTSFPLRSGRAKFCLGRLGDIQRRSRSCPLCTLVTKSLQDIANGLVNCSLPHVCAKARATLEIVREDFAFCWDNEILKECESYLVFVAPENHNRPNSDAQTVWRKDTHFLRRTIDPTKSKQALIVSWLGLCLGHHGRRCVERSSTVSRFREMLGESYFGVIDVVNMQLTALPYDLDGPTPRWEPYVTLSYVWGRPDPEKGGPYVTKRSNILLHQSHGGLEDVLRRLPQVIQDAIRLVQKIGIRFIWVDSICIVQDSPRSWKLNAQNMDLIYGNAIMTICAADGNDASTGLRAMELENSPSQLTERCTPDVRLMVSRPPEIGIQASRWNKRAWTFQERLLSQRCLIFTNGRVYWQCRSTDISEGIFADGRGGGWSLNSIHSPLQMLDELKNRAFWFYTKCVSLYTSRELTRSGDVLAAFEGVCSLIQDRLRAPFIFGLPTSHLDLALLWQPRSSLGRRIVSGDEKWRDLEFPSWAWCGWTGAQMDYQAEMVDGCLDNVHEWLVNHTWICWYIRDGHGDLRPLWNKDGSEEDRSTETRWKGYRARKHVVTDEYSDFDDEDVYVGDNYNTLNLSGKERWLRDKHHEAISGGWALHQERVLEGERERSTKEPFRIVMREVEESKREEIKRIKERRAEELKAREDFERHKENEEGRASFRYRESGDEERIIVRRRPQKLSPEEERRLWYRRNQEYGDNSRDYYDDWGRAHWIELDGKPQGMFSQTTPENPYRVLHAGFTAEPYREFPDQPLLQFWTWNVGEGLCRCDIADAAGDWCGSIVLDEKWLKRSARKGTMFEFIALSEAKAFIEEEYPAWMYYIPKERHESEWNVFYVLMIEYNRERSVYQRVALGKVFRAAFAGSEWKEITLG</sequence>
<dbReference type="Pfam" id="PF06985">
    <property type="entry name" value="HET"/>
    <property type="match status" value="1"/>
</dbReference>
<evidence type="ECO:0000313" key="4">
    <source>
        <dbReference type="Proteomes" id="UP000016924"/>
    </source>
</evidence>
<proteinExistence type="predicted"/>
<organism evidence="3 4">
    <name type="scientific">Coniosporium apollinis (strain CBS 100218)</name>
    <name type="common">Rock-inhabiting black yeast</name>
    <dbReference type="NCBI Taxonomy" id="1168221"/>
    <lineage>
        <taxon>Eukaryota</taxon>
        <taxon>Fungi</taxon>
        <taxon>Dikarya</taxon>
        <taxon>Ascomycota</taxon>
        <taxon>Pezizomycotina</taxon>
        <taxon>Dothideomycetes</taxon>
        <taxon>Dothideomycetes incertae sedis</taxon>
        <taxon>Coniosporium</taxon>
    </lineage>
</organism>
<evidence type="ECO:0000313" key="3">
    <source>
        <dbReference type="EMBL" id="EON61854.1"/>
    </source>
</evidence>
<dbReference type="eggNOG" id="ENOG502SKX3">
    <property type="taxonomic scope" value="Eukaryota"/>
</dbReference>
<protein>
    <recommendedName>
        <fullName evidence="2">Heterokaryon incompatibility domain-containing protein</fullName>
    </recommendedName>
</protein>
<dbReference type="EMBL" id="JH767557">
    <property type="protein sequence ID" value="EON61854.1"/>
    <property type="molecule type" value="Genomic_DNA"/>
</dbReference>
<dbReference type="Proteomes" id="UP000016924">
    <property type="component" value="Unassembled WGS sequence"/>
</dbReference>
<dbReference type="GeneID" id="19898383"/>
<reference evidence="4" key="1">
    <citation type="submission" date="2012-06" db="EMBL/GenBank/DDBJ databases">
        <title>The genome sequence of Coniosporium apollinis CBS 100218.</title>
        <authorList>
            <consortium name="The Broad Institute Genome Sequencing Platform"/>
            <person name="Cuomo C."/>
            <person name="Gorbushina A."/>
            <person name="Noack S."/>
            <person name="Walker B."/>
            <person name="Young S.K."/>
            <person name="Zeng Q."/>
            <person name="Gargeya S."/>
            <person name="Fitzgerald M."/>
            <person name="Haas B."/>
            <person name="Abouelleil A."/>
            <person name="Alvarado L."/>
            <person name="Arachchi H.M."/>
            <person name="Berlin A.M."/>
            <person name="Chapman S.B."/>
            <person name="Goldberg J."/>
            <person name="Griggs A."/>
            <person name="Gujja S."/>
            <person name="Hansen M."/>
            <person name="Howarth C."/>
            <person name="Imamovic A."/>
            <person name="Larimer J."/>
            <person name="McCowan C."/>
            <person name="Montmayeur A."/>
            <person name="Murphy C."/>
            <person name="Neiman D."/>
            <person name="Pearson M."/>
            <person name="Priest M."/>
            <person name="Roberts A."/>
            <person name="Saif S."/>
            <person name="Shea T."/>
            <person name="Sisk P."/>
            <person name="Sykes S."/>
            <person name="Wortman J."/>
            <person name="Nusbaum C."/>
            <person name="Birren B."/>
        </authorList>
    </citation>
    <scope>NUCLEOTIDE SEQUENCE [LARGE SCALE GENOMIC DNA]</scope>
    <source>
        <strain evidence="4">CBS 100218</strain>
    </source>
</reference>
<feature type="coiled-coil region" evidence="1">
    <location>
        <begin position="677"/>
        <end position="708"/>
    </location>
</feature>
<dbReference type="InterPro" id="IPR010730">
    <property type="entry name" value="HET"/>
</dbReference>
<keyword evidence="1" id="KW-0175">Coiled coil</keyword>
<accession>R7YJ70</accession>
<evidence type="ECO:0000256" key="1">
    <source>
        <dbReference type="SAM" id="Coils"/>
    </source>
</evidence>
<dbReference type="HOGENOM" id="CLU_003953_5_0_1"/>
<evidence type="ECO:0000259" key="2">
    <source>
        <dbReference type="Pfam" id="PF06985"/>
    </source>
</evidence>
<gene>
    <name evidence="3" type="ORF">W97_01072</name>
</gene>
<dbReference type="PANTHER" id="PTHR33112">
    <property type="entry name" value="DOMAIN PROTEIN, PUTATIVE-RELATED"/>
    <property type="match status" value="1"/>
</dbReference>
<dbReference type="AlphaFoldDB" id="R7YJ70"/>
<dbReference type="OrthoDB" id="5135333at2759"/>
<dbReference type="RefSeq" id="XP_007777171.1">
    <property type="nucleotide sequence ID" value="XM_007778981.1"/>
</dbReference>
<dbReference type="PANTHER" id="PTHR33112:SF12">
    <property type="entry name" value="HETEROKARYON INCOMPATIBILITY DOMAIN-CONTAINING PROTEIN"/>
    <property type="match status" value="1"/>
</dbReference>
<feature type="domain" description="Heterokaryon incompatibility" evidence="2">
    <location>
        <begin position="249"/>
        <end position="400"/>
    </location>
</feature>
<dbReference type="OMA" id="ILQFFTW"/>
<keyword evidence="4" id="KW-1185">Reference proteome</keyword>
<name>R7YJ70_CONA1</name>